<proteinExistence type="predicted"/>
<evidence type="ECO:0000313" key="3">
    <source>
        <dbReference type="Proteomes" id="UP000825381"/>
    </source>
</evidence>
<dbReference type="InterPro" id="IPR020018">
    <property type="entry name" value="Motility-assoc_lipoprot_GldH"/>
</dbReference>
<dbReference type="EMBL" id="CP080429">
    <property type="protein sequence ID" value="QYJ67280.1"/>
    <property type="molecule type" value="Genomic_DNA"/>
</dbReference>
<accession>A0ABX8V3A5</accession>
<evidence type="ECO:0000313" key="2">
    <source>
        <dbReference type="EMBL" id="QYJ67280.1"/>
    </source>
</evidence>
<dbReference type="Pfam" id="PF14109">
    <property type="entry name" value="GldH_lipo"/>
    <property type="match status" value="1"/>
</dbReference>
<dbReference type="RefSeq" id="WP_220639625.1">
    <property type="nucleotide sequence ID" value="NZ_CP080429.1"/>
</dbReference>
<evidence type="ECO:0000256" key="1">
    <source>
        <dbReference type="SAM" id="SignalP"/>
    </source>
</evidence>
<sequence>MKKFVFLLPLLLLFSCNKTVMFTKTFDDFADNRWQKTDIKVFDFEIEKDVESASITLTFLHTVDPQYTLVPLHLTLVYPDANKDNMYLNLQLKDSSGNSISDCSGDSCELQMSIREAIPMPAGKYTIELENRFEQGYLPNVQSISINVENNN</sequence>
<dbReference type="PROSITE" id="PS51257">
    <property type="entry name" value="PROKAR_LIPOPROTEIN"/>
    <property type="match status" value="1"/>
</dbReference>
<gene>
    <name evidence="2" type="ORF">K1I41_06790</name>
</gene>
<feature type="signal peptide" evidence="1">
    <location>
        <begin position="1"/>
        <end position="21"/>
    </location>
</feature>
<keyword evidence="1" id="KW-0732">Signal</keyword>
<name>A0ABX8V3A5_9FLAO</name>
<feature type="chain" id="PRO_5047152862" evidence="1">
    <location>
        <begin position="22"/>
        <end position="152"/>
    </location>
</feature>
<protein>
    <submittedName>
        <fullName evidence="2">Gliding motility lipoprotein GldH</fullName>
    </submittedName>
</protein>
<organism evidence="2 3">
    <name type="scientific">Flavobacterium litorale</name>
    <dbReference type="NCBI Taxonomy" id="2856519"/>
    <lineage>
        <taxon>Bacteria</taxon>
        <taxon>Pseudomonadati</taxon>
        <taxon>Bacteroidota</taxon>
        <taxon>Flavobacteriia</taxon>
        <taxon>Flavobacteriales</taxon>
        <taxon>Flavobacteriaceae</taxon>
        <taxon>Flavobacterium</taxon>
    </lineage>
</organism>
<keyword evidence="3" id="KW-1185">Reference proteome</keyword>
<reference evidence="2 3" key="1">
    <citation type="submission" date="2021-07" db="EMBL/GenBank/DDBJ databases">
        <title>Flavobacterium WSW3-B6 sp.nov, isolated from seaweed.</title>
        <authorList>
            <person name="Muhammad N."/>
            <person name="Ho H."/>
            <person name="Lee Y.-J."/>
            <person name="Nguyen T."/>
            <person name="Ho J."/>
            <person name="Kim S.-G."/>
        </authorList>
    </citation>
    <scope>NUCLEOTIDE SEQUENCE [LARGE SCALE GENOMIC DNA]</scope>
    <source>
        <strain evidence="2 3">WSW3-B6</strain>
    </source>
</reference>
<dbReference type="Proteomes" id="UP000825381">
    <property type="component" value="Chromosome"/>
</dbReference>
<keyword evidence="2" id="KW-0449">Lipoprotein</keyword>